<dbReference type="EMBL" id="BOMM01000079">
    <property type="protein sequence ID" value="GIE16200.1"/>
    <property type="molecule type" value="Genomic_DNA"/>
</dbReference>
<dbReference type="AlphaFoldDB" id="A0A919MKW3"/>
<comment type="caution">
    <text evidence="2">The sequence shown here is derived from an EMBL/GenBank/DDBJ whole genome shotgun (WGS) entry which is preliminary data.</text>
</comment>
<dbReference type="Pfam" id="PF14246">
    <property type="entry name" value="TetR_C_7"/>
    <property type="match status" value="1"/>
</dbReference>
<proteinExistence type="predicted"/>
<evidence type="ECO:0000313" key="2">
    <source>
        <dbReference type="EMBL" id="GIE16200.1"/>
    </source>
</evidence>
<protein>
    <recommendedName>
        <fullName evidence="1">Transcriptional regulator TetR C-terminal Proteobacteria type domain-containing protein</fullName>
    </recommendedName>
</protein>
<dbReference type="Gene3D" id="1.10.357.10">
    <property type="entry name" value="Tetracycline Repressor, domain 2"/>
    <property type="match status" value="1"/>
</dbReference>
<evidence type="ECO:0000313" key="3">
    <source>
        <dbReference type="Proteomes" id="UP000598174"/>
    </source>
</evidence>
<accession>A0A919MKW3</accession>
<organism evidence="2 3">
    <name type="scientific">Paractinoplanes ferrugineus</name>
    <dbReference type="NCBI Taxonomy" id="113564"/>
    <lineage>
        <taxon>Bacteria</taxon>
        <taxon>Bacillati</taxon>
        <taxon>Actinomycetota</taxon>
        <taxon>Actinomycetes</taxon>
        <taxon>Micromonosporales</taxon>
        <taxon>Micromonosporaceae</taxon>
        <taxon>Paractinoplanes</taxon>
    </lineage>
</organism>
<name>A0A919MKW3_9ACTN</name>
<dbReference type="InterPro" id="IPR039536">
    <property type="entry name" value="TetR_C_Proteobacteria"/>
</dbReference>
<dbReference type="Proteomes" id="UP000598174">
    <property type="component" value="Unassembled WGS sequence"/>
</dbReference>
<gene>
    <name evidence="2" type="ORF">Afe05nite_80400</name>
</gene>
<evidence type="ECO:0000259" key="1">
    <source>
        <dbReference type="Pfam" id="PF14246"/>
    </source>
</evidence>
<keyword evidence="3" id="KW-1185">Reference proteome</keyword>
<feature type="domain" description="Transcriptional regulator TetR C-terminal Proteobacteria type" evidence="1">
    <location>
        <begin position="1"/>
        <end position="48"/>
    </location>
</feature>
<dbReference type="RefSeq" id="WP_239118565.1">
    <property type="nucleotide sequence ID" value="NZ_BAAABP010000025.1"/>
</dbReference>
<sequence length="55" mass="6144">MAATQFLGMISNYLFWPSLVFPDRTVTPARTTAVVDEAVRTLVARYGTGLDRPNR</sequence>
<reference evidence="2" key="1">
    <citation type="submission" date="2021-01" db="EMBL/GenBank/DDBJ databases">
        <title>Whole genome shotgun sequence of Actinoplanes ferrugineus NBRC 15555.</title>
        <authorList>
            <person name="Komaki H."/>
            <person name="Tamura T."/>
        </authorList>
    </citation>
    <scope>NUCLEOTIDE SEQUENCE</scope>
    <source>
        <strain evidence="2">NBRC 15555</strain>
    </source>
</reference>